<evidence type="ECO:0000256" key="1">
    <source>
        <dbReference type="ARBA" id="ARBA00007992"/>
    </source>
</evidence>
<evidence type="ECO:0000313" key="7">
    <source>
        <dbReference type="EMBL" id="KAK5051018.1"/>
    </source>
</evidence>
<dbReference type="PRINTS" id="PR00420">
    <property type="entry name" value="RNGMNOXGNASE"/>
</dbReference>
<dbReference type="InterPro" id="IPR036188">
    <property type="entry name" value="FAD/NAD-bd_sf"/>
</dbReference>
<reference evidence="7 8" key="1">
    <citation type="submission" date="2023-08" db="EMBL/GenBank/DDBJ databases">
        <title>Black Yeasts Isolated from many extreme environments.</title>
        <authorList>
            <person name="Coleine C."/>
            <person name="Stajich J.E."/>
            <person name="Selbmann L."/>
        </authorList>
    </citation>
    <scope>NUCLEOTIDE SEQUENCE [LARGE SCALE GENOMIC DNA]</scope>
    <source>
        <strain evidence="7 8">CCFEE 5792</strain>
    </source>
</reference>
<name>A0AAV9N7Q4_9EURO</name>
<dbReference type="PANTHER" id="PTHR13789">
    <property type="entry name" value="MONOOXYGENASE"/>
    <property type="match status" value="1"/>
</dbReference>
<feature type="domain" description="FAD-binding" evidence="6">
    <location>
        <begin position="297"/>
        <end position="334"/>
    </location>
</feature>
<organism evidence="7 8">
    <name type="scientific">Exophiala bonariae</name>
    <dbReference type="NCBI Taxonomy" id="1690606"/>
    <lineage>
        <taxon>Eukaryota</taxon>
        <taxon>Fungi</taxon>
        <taxon>Dikarya</taxon>
        <taxon>Ascomycota</taxon>
        <taxon>Pezizomycotina</taxon>
        <taxon>Eurotiomycetes</taxon>
        <taxon>Chaetothyriomycetidae</taxon>
        <taxon>Chaetothyriales</taxon>
        <taxon>Herpotrichiellaceae</taxon>
        <taxon>Exophiala</taxon>
    </lineage>
</organism>
<evidence type="ECO:0000256" key="5">
    <source>
        <dbReference type="ARBA" id="ARBA00023033"/>
    </source>
</evidence>
<evidence type="ECO:0000256" key="2">
    <source>
        <dbReference type="ARBA" id="ARBA00022630"/>
    </source>
</evidence>
<keyword evidence="5" id="KW-0503">Monooxygenase</keyword>
<dbReference type="GeneID" id="89971764"/>
<dbReference type="InterPro" id="IPR050493">
    <property type="entry name" value="FAD-dep_Monooxygenase_BioMet"/>
</dbReference>
<dbReference type="Pfam" id="PF01494">
    <property type="entry name" value="FAD_binding_3"/>
    <property type="match status" value="2"/>
</dbReference>
<protein>
    <recommendedName>
        <fullName evidence="6">FAD-binding domain-containing protein</fullName>
    </recommendedName>
</protein>
<evidence type="ECO:0000256" key="3">
    <source>
        <dbReference type="ARBA" id="ARBA00022827"/>
    </source>
</evidence>
<dbReference type="EMBL" id="JAVRRD010000016">
    <property type="protein sequence ID" value="KAK5051018.1"/>
    <property type="molecule type" value="Genomic_DNA"/>
</dbReference>
<sequence length="420" mass="46738">MVFEVAIIGAGLGGPALALELLEVPNVKCTIYELRGEGYEQGQHISLAPNALRVLENIGILEKLQKMGNSYEDLHLRNASGAQIVTFHNGNKDGYGFSAMRIHRHHVQRVLIEACQAKGVSIRHGMKIQGISEDSSSDEVELTFANGETAYASFVVGADGLHSIVREHVVKESTSIYAHMIGVTGYLQKRQLHPSANSIGLPSHFIGHNGFIAIMPSDVSGNEIGFFSTMDFGEERSKQEWDELFKNKDAIRSILRERFCKENGWCELVDSLCKSVGSDTLCSWPFYIAPQLPTWSTQSGRVLVIGDAAHAMIPTGGLGASLAFEDAECLALTFRRLGRSNFDLDAAPKLLKVWEGHRKQRLALIQDFTNKNRRLRQPGGSRFSQYLKEWAIWLFFLFIGKGGQAEEIYRYDTATFQQLL</sequence>
<evidence type="ECO:0000256" key="4">
    <source>
        <dbReference type="ARBA" id="ARBA00023002"/>
    </source>
</evidence>
<accession>A0AAV9N7Q4</accession>
<evidence type="ECO:0000313" key="8">
    <source>
        <dbReference type="Proteomes" id="UP001358417"/>
    </source>
</evidence>
<comment type="caution">
    <text evidence="7">The sequence shown here is derived from an EMBL/GenBank/DDBJ whole genome shotgun (WGS) entry which is preliminary data.</text>
</comment>
<gene>
    <name evidence="7" type="ORF">LTR84_003577</name>
</gene>
<dbReference type="AlphaFoldDB" id="A0AAV9N7Q4"/>
<comment type="similarity">
    <text evidence="1">Belongs to the paxM FAD-dependent monooxygenase family.</text>
</comment>
<dbReference type="GO" id="GO:0004497">
    <property type="term" value="F:monooxygenase activity"/>
    <property type="evidence" value="ECO:0007669"/>
    <property type="project" value="UniProtKB-KW"/>
</dbReference>
<evidence type="ECO:0000259" key="6">
    <source>
        <dbReference type="Pfam" id="PF01494"/>
    </source>
</evidence>
<proteinExistence type="inferred from homology"/>
<dbReference type="Proteomes" id="UP001358417">
    <property type="component" value="Unassembled WGS sequence"/>
</dbReference>
<feature type="domain" description="FAD-binding" evidence="6">
    <location>
        <begin position="4"/>
        <end position="243"/>
    </location>
</feature>
<dbReference type="InterPro" id="IPR002938">
    <property type="entry name" value="FAD-bd"/>
</dbReference>
<dbReference type="PANTHER" id="PTHR13789:SF309">
    <property type="entry name" value="PUTATIVE (AFU_ORTHOLOGUE AFUA_6G14510)-RELATED"/>
    <property type="match status" value="1"/>
</dbReference>
<keyword evidence="4" id="KW-0560">Oxidoreductase</keyword>
<dbReference type="SUPFAM" id="SSF51905">
    <property type="entry name" value="FAD/NAD(P)-binding domain"/>
    <property type="match status" value="1"/>
</dbReference>
<keyword evidence="8" id="KW-1185">Reference proteome</keyword>
<keyword evidence="2" id="KW-0285">Flavoprotein</keyword>
<dbReference type="RefSeq" id="XP_064705518.1">
    <property type="nucleotide sequence ID" value="XM_064847165.1"/>
</dbReference>
<dbReference type="GO" id="GO:0071949">
    <property type="term" value="F:FAD binding"/>
    <property type="evidence" value="ECO:0007669"/>
    <property type="project" value="InterPro"/>
</dbReference>
<dbReference type="Gene3D" id="3.50.50.60">
    <property type="entry name" value="FAD/NAD(P)-binding domain"/>
    <property type="match status" value="1"/>
</dbReference>
<keyword evidence="3" id="KW-0274">FAD</keyword>